<protein>
    <recommendedName>
        <fullName evidence="4">Large ribosomal subunit protein uL13</fullName>
    </recommendedName>
</protein>
<dbReference type="PANTHER" id="PTHR11545:SF2">
    <property type="entry name" value="LARGE RIBOSOMAL SUBUNIT PROTEIN UL13M"/>
    <property type="match status" value="1"/>
</dbReference>
<dbReference type="NCBIfam" id="TIGR01066">
    <property type="entry name" value="rplM_bact"/>
    <property type="match status" value="1"/>
</dbReference>
<dbReference type="PANTHER" id="PTHR11545">
    <property type="entry name" value="RIBOSOMAL PROTEIN L13"/>
    <property type="match status" value="1"/>
</dbReference>
<accession>A0A1G2LCE0</accession>
<dbReference type="AlphaFoldDB" id="A0A1G2LCE0"/>
<name>A0A1G2LCE0_9BACT</name>
<keyword evidence="3 4" id="KW-0687">Ribonucleoprotein</keyword>
<dbReference type="CDD" id="cd00392">
    <property type="entry name" value="Ribosomal_L13"/>
    <property type="match status" value="1"/>
</dbReference>
<dbReference type="Proteomes" id="UP000176705">
    <property type="component" value="Unassembled WGS sequence"/>
</dbReference>
<dbReference type="GO" id="GO:0006412">
    <property type="term" value="P:translation"/>
    <property type="evidence" value="ECO:0007669"/>
    <property type="project" value="UniProtKB-UniRule"/>
</dbReference>
<dbReference type="InterPro" id="IPR005823">
    <property type="entry name" value="Ribosomal_uL13_bac-type"/>
</dbReference>
<evidence type="ECO:0000313" key="5">
    <source>
        <dbReference type="EMBL" id="OHA09303.1"/>
    </source>
</evidence>
<dbReference type="GO" id="GO:0017148">
    <property type="term" value="P:negative regulation of translation"/>
    <property type="evidence" value="ECO:0007669"/>
    <property type="project" value="TreeGrafter"/>
</dbReference>
<reference evidence="5 6" key="1">
    <citation type="journal article" date="2016" name="Nat. Commun.">
        <title>Thousands of microbial genomes shed light on interconnected biogeochemical processes in an aquifer system.</title>
        <authorList>
            <person name="Anantharaman K."/>
            <person name="Brown C.T."/>
            <person name="Hug L.A."/>
            <person name="Sharon I."/>
            <person name="Castelle C.J."/>
            <person name="Probst A.J."/>
            <person name="Thomas B.C."/>
            <person name="Singh A."/>
            <person name="Wilkins M.J."/>
            <person name="Karaoz U."/>
            <person name="Brodie E.L."/>
            <person name="Williams K.H."/>
            <person name="Hubbard S.S."/>
            <person name="Banfield J.F."/>
        </authorList>
    </citation>
    <scope>NUCLEOTIDE SEQUENCE [LARGE SCALE GENOMIC DNA]</scope>
</reference>
<dbReference type="GO" id="GO:0005840">
    <property type="term" value="C:ribosome"/>
    <property type="evidence" value="ECO:0007669"/>
    <property type="project" value="UniProtKB-KW"/>
</dbReference>
<evidence type="ECO:0000313" key="6">
    <source>
        <dbReference type="Proteomes" id="UP000176705"/>
    </source>
</evidence>
<evidence type="ECO:0000256" key="1">
    <source>
        <dbReference type="ARBA" id="ARBA00006227"/>
    </source>
</evidence>
<evidence type="ECO:0000256" key="3">
    <source>
        <dbReference type="ARBA" id="ARBA00023274"/>
    </source>
</evidence>
<keyword evidence="2 4" id="KW-0689">Ribosomal protein</keyword>
<dbReference type="GO" id="GO:1990904">
    <property type="term" value="C:ribonucleoprotein complex"/>
    <property type="evidence" value="ECO:0007669"/>
    <property type="project" value="UniProtKB-KW"/>
</dbReference>
<organism evidence="5 6">
    <name type="scientific">Candidatus Sungbacteria bacterium RIFCSPLOWO2_01_FULL_59_16</name>
    <dbReference type="NCBI Taxonomy" id="1802280"/>
    <lineage>
        <taxon>Bacteria</taxon>
        <taxon>Candidatus Sungiibacteriota</taxon>
    </lineage>
</organism>
<dbReference type="GO" id="GO:0003735">
    <property type="term" value="F:structural constituent of ribosome"/>
    <property type="evidence" value="ECO:0007669"/>
    <property type="project" value="InterPro"/>
</dbReference>
<dbReference type="GO" id="GO:0003729">
    <property type="term" value="F:mRNA binding"/>
    <property type="evidence" value="ECO:0007669"/>
    <property type="project" value="TreeGrafter"/>
</dbReference>
<dbReference type="InterPro" id="IPR036899">
    <property type="entry name" value="Ribosomal_uL13_sf"/>
</dbReference>
<dbReference type="Gene3D" id="3.90.1180.10">
    <property type="entry name" value="Ribosomal protein L13"/>
    <property type="match status" value="1"/>
</dbReference>
<proteinExistence type="inferred from homology"/>
<dbReference type="InterPro" id="IPR005822">
    <property type="entry name" value="Ribosomal_uL13"/>
</dbReference>
<comment type="caution">
    <text evidence="5">The sequence shown here is derived from an EMBL/GenBank/DDBJ whole genome shotgun (WGS) entry which is preliminary data.</text>
</comment>
<dbReference type="PIRSF" id="PIRSF002181">
    <property type="entry name" value="Ribosomal_L13"/>
    <property type="match status" value="1"/>
</dbReference>
<comment type="function">
    <text evidence="4">This protein is one of the early assembly proteins of the 50S ribosomal subunit, although it is not seen to bind rRNA by itself. It is important during the early stages of 50S assembly.</text>
</comment>
<dbReference type="SUPFAM" id="SSF52161">
    <property type="entry name" value="Ribosomal protein L13"/>
    <property type="match status" value="1"/>
</dbReference>
<dbReference type="HAMAP" id="MF_01366">
    <property type="entry name" value="Ribosomal_uL13"/>
    <property type="match status" value="1"/>
</dbReference>
<dbReference type="STRING" id="1802280.A3B37_04035"/>
<comment type="similarity">
    <text evidence="1 4">Belongs to the universal ribosomal protein uL13 family.</text>
</comment>
<dbReference type="EMBL" id="MHQS01000004">
    <property type="protein sequence ID" value="OHA09303.1"/>
    <property type="molecule type" value="Genomic_DNA"/>
</dbReference>
<sequence length="124" mass="14601">MQRTPALETYTFDASREPLGRLATKVAVLLMGKHRPSFRHHQKQPVRVIVTRSDEVILTGRKGQQKMYRRHSGYVGHLKEFTADWMREHDSRVIIREAVSGMLPKNRLRKQLMKQLEVIKRDLQ</sequence>
<gene>
    <name evidence="4" type="primary">rplM</name>
    <name evidence="5" type="ORF">A3B37_04035</name>
</gene>
<evidence type="ECO:0000256" key="4">
    <source>
        <dbReference type="HAMAP-Rule" id="MF_01366"/>
    </source>
</evidence>
<comment type="subunit">
    <text evidence="4">Part of the 50S ribosomal subunit.</text>
</comment>
<evidence type="ECO:0000256" key="2">
    <source>
        <dbReference type="ARBA" id="ARBA00022980"/>
    </source>
</evidence>
<dbReference type="Pfam" id="PF00572">
    <property type="entry name" value="Ribosomal_L13"/>
    <property type="match status" value="1"/>
</dbReference>